<reference evidence="2 3" key="1">
    <citation type="journal article" date="2020" name="Microb. Genom.">
        <title>Genetic diversity of clinical and environmental Mucorales isolates obtained from an investigation of mucormycosis cases among solid organ transplant recipients.</title>
        <authorList>
            <person name="Nguyen M.H."/>
            <person name="Kaul D."/>
            <person name="Muto C."/>
            <person name="Cheng S.J."/>
            <person name="Richter R.A."/>
            <person name="Bruno V.M."/>
            <person name="Liu G."/>
            <person name="Beyhan S."/>
            <person name="Sundermann A.J."/>
            <person name="Mounaud S."/>
            <person name="Pasculle A.W."/>
            <person name="Nierman W.C."/>
            <person name="Driscoll E."/>
            <person name="Cumbie R."/>
            <person name="Clancy C.J."/>
            <person name="Dupont C.L."/>
        </authorList>
    </citation>
    <scope>NUCLEOTIDE SEQUENCE [LARGE SCALE GENOMIC DNA]</scope>
    <source>
        <strain evidence="2 3">GL24</strain>
    </source>
</reference>
<evidence type="ECO:0000313" key="2">
    <source>
        <dbReference type="EMBL" id="KAG1540869.1"/>
    </source>
</evidence>
<protein>
    <submittedName>
        <fullName evidence="2">Uncharacterized protein</fullName>
    </submittedName>
</protein>
<comment type="caution">
    <text evidence="2">The sequence shown here is derived from an EMBL/GenBank/DDBJ whole genome shotgun (WGS) entry which is preliminary data.</text>
</comment>
<feature type="region of interest" description="Disordered" evidence="1">
    <location>
        <begin position="203"/>
        <end position="230"/>
    </location>
</feature>
<dbReference type="EMBL" id="JAANIU010006638">
    <property type="protein sequence ID" value="KAG1540869.1"/>
    <property type="molecule type" value="Genomic_DNA"/>
</dbReference>
<evidence type="ECO:0000313" key="3">
    <source>
        <dbReference type="Proteomes" id="UP000740926"/>
    </source>
</evidence>
<keyword evidence="3" id="KW-1185">Reference proteome</keyword>
<gene>
    <name evidence="2" type="ORF">G6F50_014301</name>
</gene>
<organism evidence="2 3">
    <name type="scientific">Rhizopus delemar</name>
    <dbReference type="NCBI Taxonomy" id="936053"/>
    <lineage>
        <taxon>Eukaryota</taxon>
        <taxon>Fungi</taxon>
        <taxon>Fungi incertae sedis</taxon>
        <taxon>Mucoromycota</taxon>
        <taxon>Mucoromycotina</taxon>
        <taxon>Mucoromycetes</taxon>
        <taxon>Mucorales</taxon>
        <taxon>Mucorineae</taxon>
        <taxon>Rhizopodaceae</taxon>
        <taxon>Rhizopus</taxon>
    </lineage>
</organism>
<dbReference type="Proteomes" id="UP000740926">
    <property type="component" value="Unassembled WGS sequence"/>
</dbReference>
<dbReference type="AlphaFoldDB" id="A0A9P6Y6U5"/>
<sequence>MVDPIALIRSIPFQFRSAFSHTSVLASTRGSSVTAQRGLQPDAGEVFQRTVVRGPVTQDHLRLVGIDRAGGPGIPGLLLQLQLRRFPEFGQGAGQQFSNHPVEQGGAANRLGREQLPRLRFHAECTLVSAPRLQQDMPPVPGRQLLPGLFATQLLLCTNRLRVVLVVGLVHHVQEVAAERHRQVHLRGVAFGPEFAAAGEDDARALRPPPSSWHSRWPSVPPAPASAGPC</sequence>
<name>A0A9P6Y6U5_9FUNG</name>
<accession>A0A9P6Y6U5</accession>
<proteinExistence type="predicted"/>
<evidence type="ECO:0000256" key="1">
    <source>
        <dbReference type="SAM" id="MobiDB-lite"/>
    </source>
</evidence>